<reference evidence="1 2" key="1">
    <citation type="submission" date="2018-03" db="EMBL/GenBank/DDBJ databases">
        <title>Whole genome analyses suggest that Burkholderia sensu lato contains two further novel genera in the rhizoxinica-symbiotica group Mycetohabitans gen. nov., and Trinickia gen. nov.: implications for the evolution of diazotrophy and nodulation in the Burkholderiaceae.</title>
        <authorList>
            <person name="Estrada De Los Santos P."/>
            <person name="Palmer M."/>
            <person name="Chavez-Ramirez B."/>
            <person name="Steenkamp E.T."/>
            <person name="Hirsch A.M."/>
            <person name="Manyaka P."/>
            <person name="Maluk M."/>
            <person name="Lafos M."/>
            <person name="Crook M."/>
            <person name="Gross E."/>
            <person name="Simon M.F."/>
            <person name="Bueno Dos Reis Junior F."/>
            <person name="Poole P.S."/>
            <person name="Venter S.N."/>
            <person name="James E.K."/>
        </authorList>
    </citation>
    <scope>NUCLEOTIDE SEQUENCE [LARGE SCALE GENOMIC DNA]</scope>
    <source>
        <strain evidence="1 2">JPY-366</strain>
    </source>
</reference>
<accession>A0A2T3XZJ9</accession>
<organism evidence="1 2">
    <name type="scientific">Trinickia symbiotica</name>
    <dbReference type="NCBI Taxonomy" id="863227"/>
    <lineage>
        <taxon>Bacteria</taxon>
        <taxon>Pseudomonadati</taxon>
        <taxon>Pseudomonadota</taxon>
        <taxon>Betaproteobacteria</taxon>
        <taxon>Burkholderiales</taxon>
        <taxon>Burkholderiaceae</taxon>
        <taxon>Trinickia</taxon>
    </lineage>
</organism>
<gene>
    <name evidence="1" type="ORF">C9I57_04805</name>
</gene>
<dbReference type="AlphaFoldDB" id="A0A2T3XZJ9"/>
<sequence length="117" mass="11896">MASAGLAASGGFGRAMVSGDRHSVAAGPVVVIVDASLDESVEWARSAIAHGASVIDGGDDVGALWYRALRGTRVSVVGALRASDFFVIRHLARSEGRTVMHESGSAGVVSFGIDALS</sequence>
<evidence type="ECO:0000313" key="2">
    <source>
        <dbReference type="Proteomes" id="UP000240638"/>
    </source>
</evidence>
<dbReference type="EMBL" id="PYUC01000002">
    <property type="protein sequence ID" value="PTB21947.1"/>
    <property type="molecule type" value="Genomic_DNA"/>
</dbReference>
<name>A0A2T3XZJ9_9BURK</name>
<proteinExistence type="predicted"/>
<protein>
    <submittedName>
        <fullName evidence="1">Uncharacterized protein</fullName>
    </submittedName>
</protein>
<evidence type="ECO:0000313" key="1">
    <source>
        <dbReference type="EMBL" id="PTB21947.1"/>
    </source>
</evidence>
<dbReference type="Proteomes" id="UP000240638">
    <property type="component" value="Unassembled WGS sequence"/>
</dbReference>
<comment type="caution">
    <text evidence="1">The sequence shown here is derived from an EMBL/GenBank/DDBJ whole genome shotgun (WGS) entry which is preliminary data.</text>
</comment>